<feature type="compositionally biased region" description="Basic and acidic residues" evidence="3">
    <location>
        <begin position="68"/>
        <end position="77"/>
    </location>
</feature>
<dbReference type="SUPFAM" id="SSF69360">
    <property type="entry name" value="Cell wall binding repeat"/>
    <property type="match status" value="3"/>
</dbReference>
<dbReference type="Pfam" id="PF01473">
    <property type="entry name" value="Choline_bind_1"/>
    <property type="match status" value="4"/>
</dbReference>
<feature type="compositionally biased region" description="Polar residues" evidence="3">
    <location>
        <begin position="78"/>
        <end position="88"/>
    </location>
</feature>
<accession>A0A0R2BCM6</accession>
<dbReference type="PATRIC" id="fig|1423772.3.peg.1536"/>
<feature type="region of interest" description="Disordered" evidence="3">
    <location>
        <begin position="60"/>
        <end position="114"/>
    </location>
</feature>
<protein>
    <recommendedName>
        <fullName evidence="4">Peptidase C39-like domain-containing protein</fullName>
    </recommendedName>
</protein>
<feature type="repeat" description="Cell wall-binding" evidence="2">
    <location>
        <begin position="383"/>
        <end position="402"/>
    </location>
</feature>
<dbReference type="AlphaFoldDB" id="A0A0R2BCM6"/>
<name>A0A0R2BCM6_9LACO</name>
<evidence type="ECO:0000259" key="4">
    <source>
        <dbReference type="Pfam" id="PF13529"/>
    </source>
</evidence>
<dbReference type="InterPro" id="IPR018337">
    <property type="entry name" value="Cell_wall/Cho-bd_repeat"/>
</dbReference>
<dbReference type="Pfam" id="PF13529">
    <property type="entry name" value="Peptidase_C39_2"/>
    <property type="match status" value="1"/>
</dbReference>
<comment type="caution">
    <text evidence="5">The sequence shown here is derived from an EMBL/GenBank/DDBJ whole genome shotgun (WGS) entry which is preliminary data.</text>
</comment>
<gene>
    <name evidence="5" type="ORF">FC48_GL001444</name>
</gene>
<feature type="domain" description="Peptidase C39-like" evidence="4">
    <location>
        <begin position="653"/>
        <end position="779"/>
    </location>
</feature>
<dbReference type="InterPro" id="IPR039564">
    <property type="entry name" value="Peptidase_C39-like"/>
</dbReference>
<dbReference type="PROSITE" id="PS51170">
    <property type="entry name" value="CW"/>
    <property type="match status" value="2"/>
</dbReference>
<dbReference type="RefSeq" id="WP_056958538.1">
    <property type="nucleotide sequence ID" value="NZ_AYYN01000031.1"/>
</dbReference>
<keyword evidence="1" id="KW-0677">Repeat</keyword>
<dbReference type="EMBL" id="AYYN01000031">
    <property type="protein sequence ID" value="KRM76746.1"/>
    <property type="molecule type" value="Genomic_DNA"/>
</dbReference>
<evidence type="ECO:0000313" key="6">
    <source>
        <dbReference type="Proteomes" id="UP000051612"/>
    </source>
</evidence>
<dbReference type="PANTHER" id="PTHR37806">
    <property type="entry name" value="LMO0724 PROTEIN"/>
    <property type="match status" value="1"/>
</dbReference>
<organism evidence="5 6">
    <name type="scientific">Ligilactobacillus murinus DSM 20452 = NBRC 14221</name>
    <dbReference type="NCBI Taxonomy" id="1423772"/>
    <lineage>
        <taxon>Bacteria</taxon>
        <taxon>Bacillati</taxon>
        <taxon>Bacillota</taxon>
        <taxon>Bacilli</taxon>
        <taxon>Lactobacillales</taxon>
        <taxon>Lactobacillaceae</taxon>
        <taxon>Ligilactobacillus</taxon>
    </lineage>
</organism>
<sequence length="805" mass="92284">MRYQGDEMMDRRLKQILNAQNMMAKRKVFYISSATVALLATGICSPQVIQADQTVTTESTQVQTEQSEVQKVEENSKVETSQVDVESTTDSERSENTTIGATSKETEATQTTELTAQEDTEKTLMNVESETEPVQKEETKQLVERKHGNDWYLIDKETGEKATGFQRLEEQAKTVYYNNEGKMQYGWQWVNNAKHYFDTFNGAMAIGEKNINGHWYLFNEQGQMQRGFQTLENSDEKKTVYYNKDGWMLYGWQWVNNATHYFDTFNGAMATGEKNINGHWYLFDRQGQMQRGFQELDQYGQNKTVYYNDQGHMLYGQQLIANKWYNFDTFDGAMKTGFQYIAGQNKWVYYAVDGNNRGQMQYGFQNIAGKTYYFDTFNGAQSKNKQQNINGNWYLFDEAGIMQTGFQNLTRYGQNKVVYYAPNGQMQYGYQTIAGKRYYFDTFDGAMKRNALVFDKDNKVLIYFTGDGSAAQGVNVLIEGKMYGFTEEGALINAPGEAKIAGKWYLFGDNDQLLTGTQILSDKRQVYYDLETAQMKYGQLNLAGKWYLFDKINGAMQTGFKDLKEYGQNKTVYYNKQGQMQYGQQLIAGHWYLFDTFDGAMKTGLQWIKDQAKFVYYASNGQMQYGTIQAGRITYYADQVTGSIDGVFNNAEVIGQNPELPTGCEITAVTMMLRYAGKNVNKIQLAHEMPKSNNGDYGFVGDPFSVTGWWVFPTGVAPVVNKYMGTSKVMTGASWSDIYRQLLNGRLVVVWMANMNGFVNHAITLTGYRKGVIYYNNPWTAKKESMTADQFYKHWNANRQRALSY</sequence>
<feature type="repeat" description="Cell wall-binding" evidence="2">
    <location>
        <begin position="270"/>
        <end position="289"/>
    </location>
</feature>
<dbReference type="Gene3D" id="3.90.70.10">
    <property type="entry name" value="Cysteine proteinases"/>
    <property type="match status" value="1"/>
</dbReference>
<dbReference type="Pfam" id="PF19127">
    <property type="entry name" value="Choline_bind_3"/>
    <property type="match status" value="2"/>
</dbReference>
<evidence type="ECO:0000256" key="1">
    <source>
        <dbReference type="ARBA" id="ARBA00022737"/>
    </source>
</evidence>
<evidence type="ECO:0000256" key="2">
    <source>
        <dbReference type="PROSITE-ProRule" id="PRU00591"/>
    </source>
</evidence>
<reference evidence="5 6" key="1">
    <citation type="journal article" date="2015" name="Genome Announc.">
        <title>Expanding the biotechnology potential of lactobacilli through comparative genomics of 213 strains and associated genera.</title>
        <authorList>
            <person name="Sun Z."/>
            <person name="Harris H.M."/>
            <person name="McCann A."/>
            <person name="Guo C."/>
            <person name="Argimon S."/>
            <person name="Zhang W."/>
            <person name="Yang X."/>
            <person name="Jeffery I.B."/>
            <person name="Cooney J.C."/>
            <person name="Kagawa T.F."/>
            <person name="Liu W."/>
            <person name="Song Y."/>
            <person name="Salvetti E."/>
            <person name="Wrobel A."/>
            <person name="Rasinkangas P."/>
            <person name="Parkhill J."/>
            <person name="Rea M.C."/>
            <person name="O'Sullivan O."/>
            <person name="Ritari J."/>
            <person name="Douillard F.P."/>
            <person name="Paul Ross R."/>
            <person name="Yang R."/>
            <person name="Briner A.E."/>
            <person name="Felis G.E."/>
            <person name="de Vos W.M."/>
            <person name="Barrangou R."/>
            <person name="Klaenhammer T.R."/>
            <person name="Caufield P.W."/>
            <person name="Cui Y."/>
            <person name="Zhang H."/>
            <person name="O'Toole P.W."/>
        </authorList>
    </citation>
    <scope>NUCLEOTIDE SEQUENCE [LARGE SCALE GENOMIC DNA]</scope>
    <source>
        <strain evidence="5 6">DSM 20452</strain>
    </source>
</reference>
<dbReference type="Proteomes" id="UP000051612">
    <property type="component" value="Unassembled WGS sequence"/>
</dbReference>
<dbReference type="Gene3D" id="2.10.270.10">
    <property type="entry name" value="Cholin Binding"/>
    <property type="match status" value="7"/>
</dbReference>
<evidence type="ECO:0000313" key="5">
    <source>
        <dbReference type="EMBL" id="KRM76746.1"/>
    </source>
</evidence>
<evidence type="ECO:0000256" key="3">
    <source>
        <dbReference type="SAM" id="MobiDB-lite"/>
    </source>
</evidence>
<proteinExistence type="predicted"/>
<dbReference type="PANTHER" id="PTHR37806:SF1">
    <property type="entry name" value="PEPTIDASE C39-LIKE DOMAIN-CONTAINING PROTEIN"/>
    <property type="match status" value="1"/>
</dbReference>